<name>A0A0C3SCH4_PHLG1</name>
<organism evidence="2 3">
    <name type="scientific">Phlebiopsis gigantea (strain 11061_1 CR5-6)</name>
    <name type="common">White-rot fungus</name>
    <name type="synonym">Peniophora gigantea</name>
    <dbReference type="NCBI Taxonomy" id="745531"/>
    <lineage>
        <taxon>Eukaryota</taxon>
        <taxon>Fungi</taxon>
        <taxon>Dikarya</taxon>
        <taxon>Basidiomycota</taxon>
        <taxon>Agaricomycotina</taxon>
        <taxon>Agaricomycetes</taxon>
        <taxon>Polyporales</taxon>
        <taxon>Phanerochaetaceae</taxon>
        <taxon>Phlebiopsis</taxon>
    </lineage>
</organism>
<dbReference type="EMBL" id="KN840450">
    <property type="protein sequence ID" value="KIP10932.1"/>
    <property type="molecule type" value="Genomic_DNA"/>
</dbReference>
<keyword evidence="3" id="KW-1185">Reference proteome</keyword>
<sequence>MARLHTFSATCVALTLTIIAVATPTPTLDTRQLPIGCPLGATLQCCSLVTPTSLPIVGGIGIGCSEINVIPIGATCTENVVCCNFIELVCWKRSTFLHSSLTSCRSRLTLPRSTARQHSKSRFPLSLS</sequence>
<dbReference type="CDD" id="cd23507">
    <property type="entry name" value="hydrophobin_I"/>
    <property type="match status" value="1"/>
</dbReference>
<dbReference type="OrthoDB" id="4225815at2759"/>
<evidence type="ECO:0008006" key="4">
    <source>
        <dbReference type="Google" id="ProtNLM"/>
    </source>
</evidence>
<dbReference type="Proteomes" id="UP000053257">
    <property type="component" value="Unassembled WGS sequence"/>
</dbReference>
<gene>
    <name evidence="2" type="ORF">PHLGIDRAFT_186284</name>
</gene>
<dbReference type="HOGENOM" id="CLU_1960376_0_0_1"/>
<feature type="signal peptide" evidence="1">
    <location>
        <begin position="1"/>
        <end position="22"/>
    </location>
</feature>
<evidence type="ECO:0000313" key="3">
    <source>
        <dbReference type="Proteomes" id="UP000053257"/>
    </source>
</evidence>
<proteinExistence type="predicted"/>
<dbReference type="AlphaFoldDB" id="A0A0C3SCH4"/>
<evidence type="ECO:0000313" key="2">
    <source>
        <dbReference type="EMBL" id="KIP10932.1"/>
    </source>
</evidence>
<keyword evidence="1" id="KW-0732">Signal</keyword>
<evidence type="ECO:0000256" key="1">
    <source>
        <dbReference type="SAM" id="SignalP"/>
    </source>
</evidence>
<reference evidence="2 3" key="1">
    <citation type="journal article" date="2014" name="PLoS Genet.">
        <title>Analysis of the Phlebiopsis gigantea genome, transcriptome and secretome provides insight into its pioneer colonization strategies of wood.</title>
        <authorList>
            <person name="Hori C."/>
            <person name="Ishida T."/>
            <person name="Igarashi K."/>
            <person name="Samejima M."/>
            <person name="Suzuki H."/>
            <person name="Master E."/>
            <person name="Ferreira P."/>
            <person name="Ruiz-Duenas F.J."/>
            <person name="Held B."/>
            <person name="Canessa P."/>
            <person name="Larrondo L.F."/>
            <person name="Schmoll M."/>
            <person name="Druzhinina I.S."/>
            <person name="Kubicek C.P."/>
            <person name="Gaskell J.A."/>
            <person name="Kersten P."/>
            <person name="St John F."/>
            <person name="Glasner J."/>
            <person name="Sabat G."/>
            <person name="Splinter BonDurant S."/>
            <person name="Syed K."/>
            <person name="Yadav J."/>
            <person name="Mgbeahuruike A.C."/>
            <person name="Kovalchuk A."/>
            <person name="Asiegbu F.O."/>
            <person name="Lackner G."/>
            <person name="Hoffmeister D."/>
            <person name="Rencoret J."/>
            <person name="Gutierrez A."/>
            <person name="Sun H."/>
            <person name="Lindquist E."/>
            <person name="Barry K."/>
            <person name="Riley R."/>
            <person name="Grigoriev I.V."/>
            <person name="Henrissat B."/>
            <person name="Kues U."/>
            <person name="Berka R.M."/>
            <person name="Martinez A.T."/>
            <person name="Covert S.F."/>
            <person name="Blanchette R.A."/>
            <person name="Cullen D."/>
        </authorList>
    </citation>
    <scope>NUCLEOTIDE SEQUENCE [LARGE SCALE GENOMIC DNA]</scope>
    <source>
        <strain evidence="2 3">11061_1 CR5-6</strain>
    </source>
</reference>
<accession>A0A0C3SCH4</accession>
<protein>
    <recommendedName>
        <fullName evidence="4">Hydrophobin</fullName>
    </recommendedName>
</protein>
<feature type="chain" id="PRO_5002178341" description="Hydrophobin" evidence="1">
    <location>
        <begin position="23"/>
        <end position="128"/>
    </location>
</feature>